<evidence type="ECO:0000313" key="3">
    <source>
        <dbReference type="Proteomes" id="UP000022910"/>
    </source>
</evidence>
<accession>A0A015JAT5</accession>
<dbReference type="AlphaFoldDB" id="A0A015JAT5"/>
<feature type="region of interest" description="Disordered" evidence="1">
    <location>
        <begin position="31"/>
        <end position="52"/>
    </location>
</feature>
<dbReference type="HOGENOM" id="CLU_3088461_0_0_1"/>
<keyword evidence="3" id="KW-1185">Reference proteome</keyword>
<reference evidence="2 3" key="1">
    <citation type="submission" date="2014-02" db="EMBL/GenBank/DDBJ databases">
        <title>Single nucleus genome sequencing reveals high similarity among nuclei of an endomycorrhizal fungus.</title>
        <authorList>
            <person name="Lin K."/>
            <person name="Geurts R."/>
            <person name="Zhang Z."/>
            <person name="Limpens E."/>
            <person name="Saunders D.G."/>
            <person name="Mu D."/>
            <person name="Pang E."/>
            <person name="Cao H."/>
            <person name="Cha H."/>
            <person name="Lin T."/>
            <person name="Zhou Q."/>
            <person name="Shang Y."/>
            <person name="Li Y."/>
            <person name="Ivanov S."/>
            <person name="Sharma T."/>
            <person name="Velzen R.V."/>
            <person name="Ruijter N.D."/>
            <person name="Aanen D.K."/>
            <person name="Win J."/>
            <person name="Kamoun S."/>
            <person name="Bisseling T."/>
            <person name="Huang S."/>
        </authorList>
    </citation>
    <scope>NUCLEOTIDE SEQUENCE [LARGE SCALE GENOMIC DNA]</scope>
    <source>
        <strain evidence="3">DAOM197198w</strain>
    </source>
</reference>
<proteinExistence type="predicted"/>
<organism evidence="2 3">
    <name type="scientific">Rhizophagus irregularis (strain DAOM 197198w)</name>
    <name type="common">Glomus intraradices</name>
    <dbReference type="NCBI Taxonomy" id="1432141"/>
    <lineage>
        <taxon>Eukaryota</taxon>
        <taxon>Fungi</taxon>
        <taxon>Fungi incertae sedis</taxon>
        <taxon>Mucoromycota</taxon>
        <taxon>Glomeromycotina</taxon>
        <taxon>Glomeromycetes</taxon>
        <taxon>Glomerales</taxon>
        <taxon>Glomeraceae</taxon>
        <taxon>Rhizophagus</taxon>
    </lineage>
</organism>
<name>A0A015JAT5_RHIIW</name>
<evidence type="ECO:0000256" key="1">
    <source>
        <dbReference type="SAM" id="MobiDB-lite"/>
    </source>
</evidence>
<sequence length="52" mass="5886">MERITQTTGTLFQLYANPNLRLQIFAPSQSPHVYANQHDASPSQTQGRENVE</sequence>
<gene>
    <name evidence="2" type="ORF">RirG_122060</name>
</gene>
<dbReference type="EMBL" id="JEMT01018579">
    <property type="protein sequence ID" value="EXX66617.1"/>
    <property type="molecule type" value="Genomic_DNA"/>
</dbReference>
<dbReference type="OrthoDB" id="2317240at2759"/>
<feature type="compositionally biased region" description="Polar residues" evidence="1">
    <location>
        <begin position="38"/>
        <end position="52"/>
    </location>
</feature>
<comment type="caution">
    <text evidence="2">The sequence shown here is derived from an EMBL/GenBank/DDBJ whole genome shotgun (WGS) entry which is preliminary data.</text>
</comment>
<evidence type="ECO:0000313" key="2">
    <source>
        <dbReference type="EMBL" id="EXX66617.1"/>
    </source>
</evidence>
<dbReference type="Proteomes" id="UP000022910">
    <property type="component" value="Unassembled WGS sequence"/>
</dbReference>
<protein>
    <submittedName>
        <fullName evidence="2">Uncharacterized protein</fullName>
    </submittedName>
</protein>